<keyword evidence="1" id="KW-0472">Membrane</keyword>
<evidence type="ECO:0000313" key="4">
    <source>
        <dbReference type="Proteomes" id="UP000231407"/>
    </source>
</evidence>
<accession>A0A2M7ARX2</accession>
<dbReference type="InterPro" id="IPR050256">
    <property type="entry name" value="Glycosyltransferase_2"/>
</dbReference>
<dbReference type="Proteomes" id="UP000231407">
    <property type="component" value="Unassembled WGS sequence"/>
</dbReference>
<evidence type="ECO:0000259" key="2">
    <source>
        <dbReference type="Pfam" id="PF00535"/>
    </source>
</evidence>
<protein>
    <recommendedName>
        <fullName evidence="2">Glycosyltransferase 2-like domain-containing protein</fullName>
    </recommendedName>
</protein>
<dbReference type="AlphaFoldDB" id="A0A2M7ARX2"/>
<dbReference type="InterPro" id="IPR001173">
    <property type="entry name" value="Glyco_trans_2-like"/>
</dbReference>
<evidence type="ECO:0000313" key="3">
    <source>
        <dbReference type="EMBL" id="PIU73376.1"/>
    </source>
</evidence>
<gene>
    <name evidence="3" type="ORF">COS78_02645</name>
</gene>
<dbReference type="SUPFAM" id="SSF53448">
    <property type="entry name" value="Nucleotide-diphospho-sugar transferases"/>
    <property type="match status" value="1"/>
</dbReference>
<feature type="transmembrane region" description="Helical" evidence="1">
    <location>
        <begin position="225"/>
        <end position="242"/>
    </location>
</feature>
<comment type="caution">
    <text evidence="3">The sequence shown here is derived from an EMBL/GenBank/DDBJ whole genome shotgun (WGS) entry which is preliminary data.</text>
</comment>
<dbReference type="Pfam" id="PF00535">
    <property type="entry name" value="Glycos_transf_2"/>
    <property type="match status" value="1"/>
</dbReference>
<dbReference type="EMBL" id="PEWA01000032">
    <property type="protein sequence ID" value="PIU73376.1"/>
    <property type="molecule type" value="Genomic_DNA"/>
</dbReference>
<organism evidence="3 4">
    <name type="scientific">Candidatus Shapirobacteria bacterium CG06_land_8_20_14_3_00_40_12</name>
    <dbReference type="NCBI Taxonomy" id="1974881"/>
    <lineage>
        <taxon>Bacteria</taxon>
        <taxon>Candidatus Shapironibacteriota</taxon>
    </lineage>
</organism>
<keyword evidence="1" id="KW-0812">Transmembrane</keyword>
<evidence type="ECO:0000256" key="1">
    <source>
        <dbReference type="SAM" id="Phobius"/>
    </source>
</evidence>
<name>A0A2M7ARX2_9BACT</name>
<proteinExistence type="predicted"/>
<keyword evidence="1" id="KW-1133">Transmembrane helix</keyword>
<dbReference type="InterPro" id="IPR029044">
    <property type="entry name" value="Nucleotide-diphossugar_trans"/>
</dbReference>
<dbReference type="PANTHER" id="PTHR48090">
    <property type="entry name" value="UNDECAPRENYL-PHOSPHATE 4-DEOXY-4-FORMAMIDO-L-ARABINOSE TRANSFERASE-RELATED"/>
    <property type="match status" value="1"/>
</dbReference>
<dbReference type="Gene3D" id="3.90.550.10">
    <property type="entry name" value="Spore Coat Polysaccharide Biosynthesis Protein SpsA, Chain A"/>
    <property type="match status" value="1"/>
</dbReference>
<reference evidence="4" key="1">
    <citation type="submission" date="2017-09" db="EMBL/GenBank/DDBJ databases">
        <title>Depth-based differentiation of microbial function through sediment-hosted aquifers and enrichment of novel symbionts in the deep terrestrial subsurface.</title>
        <authorList>
            <person name="Probst A.J."/>
            <person name="Ladd B."/>
            <person name="Jarett J.K."/>
            <person name="Geller-Mcgrath D.E."/>
            <person name="Sieber C.M.K."/>
            <person name="Emerson J.B."/>
            <person name="Anantharaman K."/>
            <person name="Thomas B.C."/>
            <person name="Malmstrom R."/>
            <person name="Stieglmeier M."/>
            <person name="Klingl A."/>
            <person name="Woyke T."/>
            <person name="Ryan C.M."/>
            <person name="Banfield J.F."/>
        </authorList>
    </citation>
    <scope>NUCLEOTIDE SEQUENCE [LARGE SCALE GENOMIC DNA]</scope>
</reference>
<feature type="domain" description="Glycosyltransferase 2-like" evidence="2">
    <location>
        <begin position="10"/>
        <end position="176"/>
    </location>
</feature>
<sequence>MLKNKDHFLSVIIPVYKQATTIRQDIYSIFDTLERIRYDYELIVVIDGTEVDSSYNKAKKLRLKKLKVVGYKHNHGKGYALRFGMARSRGDYVAFIDAGMEIDPNGLSLILEHLEWYQADIIVGSKRHPASLINYPFERKVISFGAYLISRFLLNLNIHDTQAGLKLFRRPVLEKVLPRLLIKNYAIDLELLSVSNRLGFSRIFEAPIKLNYGFSSLTHATGLKIILSSLLGALAVFYRLRLLHYYDDRNKRHWIYDPDLDLRINTGR</sequence>